<dbReference type="GO" id="GO:0022857">
    <property type="term" value="F:transmembrane transporter activity"/>
    <property type="evidence" value="ECO:0007669"/>
    <property type="project" value="InterPro"/>
</dbReference>
<dbReference type="CDD" id="cd17364">
    <property type="entry name" value="MFS_PhT"/>
    <property type="match status" value="1"/>
</dbReference>
<evidence type="ECO:0000256" key="5">
    <source>
        <dbReference type="SAM" id="Phobius"/>
    </source>
</evidence>
<keyword evidence="2 5" id="KW-0812">Transmembrane</keyword>
<dbReference type="Gene3D" id="1.20.1250.20">
    <property type="entry name" value="MFS general substrate transporter like domains"/>
    <property type="match status" value="1"/>
</dbReference>
<evidence type="ECO:0000259" key="6">
    <source>
        <dbReference type="PROSITE" id="PS50850"/>
    </source>
</evidence>
<dbReference type="AlphaFoldDB" id="A0A9W9SXK0"/>
<dbReference type="InterPro" id="IPR036259">
    <property type="entry name" value="MFS_trans_sf"/>
</dbReference>
<dbReference type="PROSITE" id="PS00217">
    <property type="entry name" value="SUGAR_TRANSPORT_2"/>
    <property type="match status" value="1"/>
</dbReference>
<feature type="transmembrane region" description="Helical" evidence="5">
    <location>
        <begin position="353"/>
        <end position="375"/>
    </location>
</feature>
<dbReference type="Proteomes" id="UP001150904">
    <property type="component" value="Unassembled WGS sequence"/>
</dbReference>
<feature type="transmembrane region" description="Helical" evidence="5">
    <location>
        <begin position="419"/>
        <end position="437"/>
    </location>
</feature>
<dbReference type="EMBL" id="JAPQKR010000013">
    <property type="protein sequence ID" value="KAJ5201994.1"/>
    <property type="molecule type" value="Genomic_DNA"/>
</dbReference>
<evidence type="ECO:0000256" key="2">
    <source>
        <dbReference type="ARBA" id="ARBA00022692"/>
    </source>
</evidence>
<organism evidence="7 8">
    <name type="scientific">Penicillium cinerascens</name>
    <dbReference type="NCBI Taxonomy" id="70096"/>
    <lineage>
        <taxon>Eukaryota</taxon>
        <taxon>Fungi</taxon>
        <taxon>Dikarya</taxon>
        <taxon>Ascomycota</taxon>
        <taxon>Pezizomycotina</taxon>
        <taxon>Eurotiomycetes</taxon>
        <taxon>Eurotiomycetidae</taxon>
        <taxon>Eurotiales</taxon>
        <taxon>Aspergillaceae</taxon>
        <taxon>Penicillium</taxon>
    </lineage>
</organism>
<feature type="transmembrane region" description="Helical" evidence="5">
    <location>
        <begin position="184"/>
        <end position="206"/>
    </location>
</feature>
<sequence>MASLGSKIRFLITAGVGFFGDGYLNLTIGLVVPVLGYLYYQDGKVPTVASDVIKGGLSLGMVIGQLIFGVLSDVCGRHTIYGKELILTIFGTLMVILLPWKGMSAHSVTAWVAVFRVVTGVGIGADYPLSSSLSAEKSPFGSRATQVLTVFSNIGLGNIVAGIVFLILLKAFEGSIADNQNHLGWVWRLLLGIGIVPAVFTLYARLTIAETLPYKHYVCDESTGQKRGFNKQWKDFREYFSQWKHAKVLFATAASWFLFDIAYYGINLNQSIILARIGYAKGATPFQTLYNTAVGNIIVQAAGFCPGFYVGIFLPDRIGRVRQQLYSCIAVCILYAIWAGISSPGAHTSTAGLMVIFTISQFMLTVGPNCTTFLIPAEVFPTRVRGTAHGISAAAGKCGAILTSFAFGTVEDAISLEGVLGLFSGVMLLTALVTLLIPEAKGQSLEGIESGALYGDYDNIENSIDSSVTGSVTQIHVNTAGSGSIDKVL</sequence>
<keyword evidence="3 5" id="KW-1133">Transmembrane helix</keyword>
<proteinExistence type="predicted"/>
<dbReference type="PROSITE" id="PS50850">
    <property type="entry name" value="MFS"/>
    <property type="match status" value="1"/>
</dbReference>
<dbReference type="PANTHER" id="PTHR24064">
    <property type="entry name" value="SOLUTE CARRIER FAMILY 22 MEMBER"/>
    <property type="match status" value="1"/>
</dbReference>
<feature type="transmembrane region" description="Helical" evidence="5">
    <location>
        <begin position="12"/>
        <end position="40"/>
    </location>
</feature>
<feature type="transmembrane region" description="Helical" evidence="5">
    <location>
        <begin position="108"/>
        <end position="129"/>
    </location>
</feature>
<dbReference type="InterPro" id="IPR020846">
    <property type="entry name" value="MFS_dom"/>
</dbReference>
<feature type="transmembrane region" description="Helical" evidence="5">
    <location>
        <begin position="325"/>
        <end position="341"/>
    </location>
</feature>
<dbReference type="InterPro" id="IPR005829">
    <property type="entry name" value="Sugar_transporter_CS"/>
</dbReference>
<gene>
    <name evidence="7" type="ORF">N7498_006657</name>
</gene>
<feature type="transmembrane region" description="Helical" evidence="5">
    <location>
        <begin position="150"/>
        <end position="172"/>
    </location>
</feature>
<dbReference type="GeneID" id="83181020"/>
<protein>
    <recommendedName>
        <fullName evidence="6">Major facilitator superfamily (MFS) profile domain-containing protein</fullName>
    </recommendedName>
</protein>
<feature type="transmembrane region" description="Helical" evidence="5">
    <location>
        <begin position="248"/>
        <end position="266"/>
    </location>
</feature>
<evidence type="ECO:0000256" key="1">
    <source>
        <dbReference type="ARBA" id="ARBA00004141"/>
    </source>
</evidence>
<feature type="transmembrane region" description="Helical" evidence="5">
    <location>
        <begin position="52"/>
        <end position="72"/>
    </location>
</feature>
<comment type="caution">
    <text evidence="7">The sequence shown here is derived from an EMBL/GenBank/DDBJ whole genome shotgun (WGS) entry which is preliminary data.</text>
</comment>
<accession>A0A9W9SXK0</accession>
<dbReference type="OrthoDB" id="433512at2759"/>
<feature type="transmembrane region" description="Helical" evidence="5">
    <location>
        <begin position="84"/>
        <end position="102"/>
    </location>
</feature>
<dbReference type="SUPFAM" id="SSF103473">
    <property type="entry name" value="MFS general substrate transporter"/>
    <property type="match status" value="1"/>
</dbReference>
<evidence type="ECO:0000313" key="7">
    <source>
        <dbReference type="EMBL" id="KAJ5201994.1"/>
    </source>
</evidence>
<comment type="subcellular location">
    <subcellularLocation>
        <location evidence="1">Membrane</location>
        <topology evidence="1">Multi-pass membrane protein</topology>
    </subcellularLocation>
</comment>
<feature type="domain" description="Major facilitator superfamily (MFS) profile" evidence="6">
    <location>
        <begin position="10"/>
        <end position="442"/>
    </location>
</feature>
<dbReference type="InterPro" id="IPR005828">
    <property type="entry name" value="MFS_sugar_transport-like"/>
</dbReference>
<evidence type="ECO:0000256" key="3">
    <source>
        <dbReference type="ARBA" id="ARBA00022989"/>
    </source>
</evidence>
<feature type="transmembrane region" description="Helical" evidence="5">
    <location>
        <begin position="293"/>
        <end position="313"/>
    </location>
</feature>
<feature type="transmembrane region" description="Helical" evidence="5">
    <location>
        <begin position="387"/>
        <end position="407"/>
    </location>
</feature>
<keyword evidence="4 5" id="KW-0472">Membrane</keyword>
<dbReference type="RefSeq" id="XP_058307910.1">
    <property type="nucleotide sequence ID" value="XM_058453719.1"/>
</dbReference>
<reference evidence="7" key="1">
    <citation type="submission" date="2022-12" db="EMBL/GenBank/DDBJ databases">
        <authorList>
            <person name="Petersen C."/>
        </authorList>
    </citation>
    <scope>NUCLEOTIDE SEQUENCE</scope>
    <source>
        <strain evidence="7">IBT 15544</strain>
    </source>
</reference>
<evidence type="ECO:0000256" key="4">
    <source>
        <dbReference type="ARBA" id="ARBA00023136"/>
    </source>
</evidence>
<reference evidence="7" key="2">
    <citation type="journal article" date="2023" name="IMA Fungus">
        <title>Comparative genomic study of the Penicillium genus elucidates a diverse pangenome and 15 lateral gene transfer events.</title>
        <authorList>
            <person name="Petersen C."/>
            <person name="Sorensen T."/>
            <person name="Nielsen M.R."/>
            <person name="Sondergaard T.E."/>
            <person name="Sorensen J.L."/>
            <person name="Fitzpatrick D.A."/>
            <person name="Frisvad J.C."/>
            <person name="Nielsen K.L."/>
        </authorList>
    </citation>
    <scope>NUCLEOTIDE SEQUENCE</scope>
    <source>
        <strain evidence="7">IBT 15544</strain>
    </source>
</reference>
<name>A0A9W9SXK0_9EURO</name>
<dbReference type="Pfam" id="PF00083">
    <property type="entry name" value="Sugar_tr"/>
    <property type="match status" value="1"/>
</dbReference>
<keyword evidence="8" id="KW-1185">Reference proteome</keyword>
<dbReference type="GO" id="GO:0016020">
    <property type="term" value="C:membrane"/>
    <property type="evidence" value="ECO:0007669"/>
    <property type="project" value="UniProtKB-SubCell"/>
</dbReference>
<evidence type="ECO:0000313" key="8">
    <source>
        <dbReference type="Proteomes" id="UP001150904"/>
    </source>
</evidence>